<keyword evidence="1" id="KW-1133">Transmembrane helix</keyword>
<gene>
    <name evidence="2" type="ORF">GLIP_0336</name>
</gene>
<keyword evidence="1" id="KW-0812">Transmembrane</keyword>
<dbReference type="STRING" id="1127673.GLIP_0336"/>
<evidence type="ECO:0000256" key="1">
    <source>
        <dbReference type="SAM" id="Phobius"/>
    </source>
</evidence>
<comment type="caution">
    <text evidence="2">The sequence shown here is derived from an EMBL/GenBank/DDBJ whole genome shotgun (WGS) entry which is preliminary data.</text>
</comment>
<protein>
    <submittedName>
        <fullName evidence="2">Uncharacterized protein</fullName>
    </submittedName>
</protein>
<evidence type="ECO:0000313" key="3">
    <source>
        <dbReference type="Proteomes" id="UP000006334"/>
    </source>
</evidence>
<name>K6XMT0_9ALTE</name>
<accession>K6XMT0</accession>
<keyword evidence="1" id="KW-0472">Membrane</keyword>
<dbReference type="EMBL" id="BAEN01000011">
    <property type="protein sequence ID" value="GAC12986.1"/>
    <property type="molecule type" value="Genomic_DNA"/>
</dbReference>
<dbReference type="Proteomes" id="UP000006334">
    <property type="component" value="Unassembled WGS sequence"/>
</dbReference>
<sequence>MKISGTIAFDFLVYMMVMQMRIIVFTQLATSFCNLVNYYAINVRKPNGAHWA</sequence>
<organism evidence="2 3">
    <name type="scientific">Aliiglaciecola lipolytica E3</name>
    <dbReference type="NCBI Taxonomy" id="1127673"/>
    <lineage>
        <taxon>Bacteria</taxon>
        <taxon>Pseudomonadati</taxon>
        <taxon>Pseudomonadota</taxon>
        <taxon>Gammaproteobacteria</taxon>
        <taxon>Alteromonadales</taxon>
        <taxon>Alteromonadaceae</taxon>
        <taxon>Aliiglaciecola</taxon>
    </lineage>
</organism>
<evidence type="ECO:0000313" key="2">
    <source>
        <dbReference type="EMBL" id="GAC12986.1"/>
    </source>
</evidence>
<reference evidence="2 3" key="1">
    <citation type="journal article" date="2017" name="Antonie Van Leeuwenhoek">
        <title>Rhizobium rhizosphaerae sp. nov., a novel species isolated from rice rhizosphere.</title>
        <authorList>
            <person name="Zhao J.J."/>
            <person name="Zhang J."/>
            <person name="Zhang R.J."/>
            <person name="Zhang C.W."/>
            <person name="Yin H.Q."/>
            <person name="Zhang X.X."/>
        </authorList>
    </citation>
    <scope>NUCLEOTIDE SEQUENCE [LARGE SCALE GENOMIC DNA]</scope>
    <source>
        <strain evidence="2 3">E3</strain>
    </source>
</reference>
<feature type="transmembrane region" description="Helical" evidence="1">
    <location>
        <begin position="20"/>
        <end position="41"/>
    </location>
</feature>
<dbReference type="AlphaFoldDB" id="K6XMT0"/>
<keyword evidence="3" id="KW-1185">Reference proteome</keyword>
<proteinExistence type="predicted"/>